<comment type="similarity">
    <text evidence="3">Belongs to the AB hydrolase superfamily. ABHD14 family.</text>
</comment>
<name>A0A8J5X8J4_DIALT</name>
<evidence type="ECO:0000259" key="5">
    <source>
        <dbReference type="Pfam" id="PF00561"/>
    </source>
</evidence>
<organism evidence="6 7">
    <name type="scientific">Diacronema lutheri</name>
    <name type="common">Unicellular marine alga</name>
    <name type="synonym">Monochrysis lutheri</name>
    <dbReference type="NCBI Taxonomy" id="2081491"/>
    <lineage>
        <taxon>Eukaryota</taxon>
        <taxon>Haptista</taxon>
        <taxon>Haptophyta</taxon>
        <taxon>Pavlovophyceae</taxon>
        <taxon>Pavlovales</taxon>
        <taxon>Pavlovaceae</taxon>
        <taxon>Diacronema</taxon>
    </lineage>
</organism>
<feature type="signal peptide" evidence="4">
    <location>
        <begin position="1"/>
        <end position="18"/>
    </location>
</feature>
<feature type="domain" description="AB hydrolase-1" evidence="5">
    <location>
        <begin position="46"/>
        <end position="149"/>
    </location>
</feature>
<evidence type="ECO:0000256" key="4">
    <source>
        <dbReference type="SAM" id="SignalP"/>
    </source>
</evidence>
<dbReference type="SUPFAM" id="SSF53474">
    <property type="entry name" value="alpha/beta-Hydrolases"/>
    <property type="match status" value="1"/>
</dbReference>
<gene>
    <name evidence="6" type="ORF">KFE25_008405</name>
</gene>
<dbReference type="InterPro" id="IPR029058">
    <property type="entry name" value="AB_hydrolase_fold"/>
</dbReference>
<keyword evidence="2" id="KW-0963">Cytoplasm</keyword>
<dbReference type="OMA" id="GEVVLWY"/>
<protein>
    <recommendedName>
        <fullName evidence="5">AB hydrolase-1 domain-containing protein</fullName>
    </recommendedName>
</protein>
<comment type="subcellular location">
    <subcellularLocation>
        <location evidence="1">Cytoplasm</location>
    </subcellularLocation>
</comment>
<dbReference type="EMBL" id="JAGTXO010000049">
    <property type="protein sequence ID" value="KAG8458608.1"/>
    <property type="molecule type" value="Genomic_DNA"/>
</dbReference>
<feature type="chain" id="PRO_5035177484" description="AB hydrolase-1 domain-containing protein" evidence="4">
    <location>
        <begin position="19"/>
        <end position="230"/>
    </location>
</feature>
<dbReference type="PANTHER" id="PTHR46197:SF3">
    <property type="entry name" value="AB HYDROLASE-1 DOMAIN-CONTAINING PROTEIN"/>
    <property type="match status" value="1"/>
</dbReference>
<keyword evidence="7" id="KW-1185">Reference proteome</keyword>
<dbReference type="AlphaFoldDB" id="A0A8J5X8J4"/>
<dbReference type="InterPro" id="IPR000073">
    <property type="entry name" value="AB_hydrolase_1"/>
</dbReference>
<sequence length="230" mass="24915">MASALIAAFLLGVPDVRSERFEIITSDGRAQSIHALVAVPESPRGTVLLVHGSAFSAQTWHSLGTLSLLADSGFRAIAVDVPGYGSHLSGRERLRPTEAAEFLAQFLDVALPHRGERVVCVAASMGGTYANPLVSRHPERVAGYVPIAAVTTTELGAPHMPALILWGELDSPNSAKARLYTSRFPKHHKVVFPDAPHPCYLKSPKLFNALLLEFVGAKPQERLRVRASWR</sequence>
<proteinExistence type="inferred from homology"/>
<evidence type="ECO:0000313" key="6">
    <source>
        <dbReference type="EMBL" id="KAG8458608.1"/>
    </source>
</evidence>
<evidence type="ECO:0000313" key="7">
    <source>
        <dbReference type="Proteomes" id="UP000751190"/>
    </source>
</evidence>
<keyword evidence="4" id="KW-0732">Signal</keyword>
<accession>A0A8J5X8J4</accession>
<dbReference type="PANTHER" id="PTHR46197">
    <property type="entry name" value="PROTEIN ABHD14B-LIKE"/>
    <property type="match status" value="1"/>
</dbReference>
<dbReference type="GO" id="GO:0005737">
    <property type="term" value="C:cytoplasm"/>
    <property type="evidence" value="ECO:0007669"/>
    <property type="project" value="UniProtKB-SubCell"/>
</dbReference>
<comment type="caution">
    <text evidence="6">The sequence shown here is derived from an EMBL/GenBank/DDBJ whole genome shotgun (WGS) entry which is preliminary data.</text>
</comment>
<dbReference type="Proteomes" id="UP000751190">
    <property type="component" value="Unassembled WGS sequence"/>
</dbReference>
<dbReference type="Pfam" id="PF00561">
    <property type="entry name" value="Abhydrolase_1"/>
    <property type="match status" value="1"/>
</dbReference>
<evidence type="ECO:0000256" key="3">
    <source>
        <dbReference type="ARBA" id="ARBA00037942"/>
    </source>
</evidence>
<reference evidence="6" key="1">
    <citation type="submission" date="2021-05" db="EMBL/GenBank/DDBJ databases">
        <title>The genome of the haptophyte Pavlova lutheri (Diacronema luteri, Pavlovales) - a model for lipid biosynthesis in eukaryotic algae.</title>
        <authorList>
            <person name="Hulatt C.J."/>
            <person name="Posewitz M.C."/>
        </authorList>
    </citation>
    <scope>NUCLEOTIDE SEQUENCE</scope>
    <source>
        <strain evidence="6">NIVA-4/92</strain>
    </source>
</reference>
<evidence type="ECO:0000256" key="1">
    <source>
        <dbReference type="ARBA" id="ARBA00004496"/>
    </source>
</evidence>
<dbReference type="OrthoDB" id="284184at2759"/>
<evidence type="ECO:0000256" key="2">
    <source>
        <dbReference type="ARBA" id="ARBA00022490"/>
    </source>
</evidence>
<dbReference type="Gene3D" id="3.40.50.1820">
    <property type="entry name" value="alpha/beta hydrolase"/>
    <property type="match status" value="1"/>
</dbReference>